<evidence type="ECO:0000256" key="10">
    <source>
        <dbReference type="PIRSR" id="PIRSR604329-50"/>
    </source>
</evidence>
<dbReference type="InterPro" id="IPR012340">
    <property type="entry name" value="NA-bd_OB-fold"/>
</dbReference>
<reference evidence="12 13" key="1">
    <citation type="submission" date="2020-08" db="EMBL/GenBank/DDBJ databases">
        <authorList>
            <person name="Mo P."/>
        </authorList>
    </citation>
    <scope>NUCLEOTIDE SEQUENCE [LARGE SCALE GENOMIC DNA]</scope>
    <source>
        <strain evidence="12 13">CGMCC 4.1532</strain>
    </source>
</reference>
<evidence type="ECO:0000256" key="9">
    <source>
        <dbReference type="ARBA" id="ARBA00023136"/>
    </source>
</evidence>
<proteinExistence type="predicted"/>
<protein>
    <submittedName>
        <fullName evidence="12">Cytochrome c maturation protein CcmE</fullName>
    </submittedName>
</protein>
<sequence length="147" mass="15393">MTAARTAARGVVGRYKLLALVALGAAAVLVGMLMFGNLNRNLVYYLTPDEALAQQADYPDGRRFQLGGLVVDGSVATTPQGVSFTVTSDIGPAGVEVPVTFEGAPAQLFGSDIGVVLEGSWRAGTFTSDTMKVKHDENYQPAEDPAS</sequence>
<feature type="transmembrane region" description="Helical" evidence="11">
    <location>
        <begin position="17"/>
        <end position="36"/>
    </location>
</feature>
<comment type="subcellular location">
    <subcellularLocation>
        <location evidence="1">Membrane</location>
    </subcellularLocation>
</comment>
<keyword evidence="5" id="KW-0201">Cytochrome c-type biogenesis</keyword>
<dbReference type="Proteomes" id="UP000515728">
    <property type="component" value="Chromosome"/>
</dbReference>
<keyword evidence="7 11" id="KW-1133">Transmembrane helix</keyword>
<feature type="binding site" description="covalent" evidence="10">
    <location>
        <position position="135"/>
    </location>
    <ligand>
        <name>heme</name>
        <dbReference type="ChEBI" id="CHEBI:30413"/>
    </ligand>
</feature>
<dbReference type="AlphaFoldDB" id="A0A7G7MGS0"/>
<dbReference type="SUPFAM" id="SSF82093">
    <property type="entry name" value="Heme chaperone CcmE"/>
    <property type="match status" value="1"/>
</dbReference>
<dbReference type="GO" id="GO:0020037">
    <property type="term" value="F:heme binding"/>
    <property type="evidence" value="ECO:0007669"/>
    <property type="project" value="InterPro"/>
</dbReference>
<dbReference type="EMBL" id="CP060131">
    <property type="protein sequence ID" value="QNG51981.1"/>
    <property type="molecule type" value="Genomic_DNA"/>
</dbReference>
<dbReference type="KEGG" id="ppel:H6H00_28520"/>
<evidence type="ECO:0000256" key="5">
    <source>
        <dbReference type="ARBA" id="ARBA00022748"/>
    </source>
</evidence>
<evidence type="ECO:0000256" key="7">
    <source>
        <dbReference type="ARBA" id="ARBA00022989"/>
    </source>
</evidence>
<organism evidence="12 13">
    <name type="scientific">Pseudonocardia petroleophila</name>
    <dbReference type="NCBI Taxonomy" id="37331"/>
    <lineage>
        <taxon>Bacteria</taxon>
        <taxon>Bacillati</taxon>
        <taxon>Actinomycetota</taxon>
        <taxon>Actinomycetes</taxon>
        <taxon>Pseudonocardiales</taxon>
        <taxon>Pseudonocardiaceae</taxon>
        <taxon>Pseudonocardia</taxon>
    </lineage>
</organism>
<dbReference type="InterPro" id="IPR004329">
    <property type="entry name" value="CcmE"/>
</dbReference>
<keyword evidence="2 10" id="KW-0349">Heme</keyword>
<dbReference type="InterPro" id="IPR036127">
    <property type="entry name" value="CcmE-like_sf"/>
</dbReference>
<dbReference type="PANTHER" id="PTHR34128">
    <property type="entry name" value="CYTOCHROME C-TYPE BIOGENESIS PROTEIN CCME HOMOLOG, MITOCHONDRIAL"/>
    <property type="match status" value="1"/>
</dbReference>
<evidence type="ECO:0000313" key="13">
    <source>
        <dbReference type="Proteomes" id="UP000515728"/>
    </source>
</evidence>
<evidence type="ECO:0000256" key="3">
    <source>
        <dbReference type="ARBA" id="ARBA00022692"/>
    </source>
</evidence>
<dbReference type="GO" id="GO:0017004">
    <property type="term" value="P:cytochrome complex assembly"/>
    <property type="evidence" value="ECO:0007669"/>
    <property type="project" value="UniProtKB-KW"/>
</dbReference>
<keyword evidence="13" id="KW-1185">Reference proteome</keyword>
<dbReference type="GO" id="GO:0046872">
    <property type="term" value="F:metal ion binding"/>
    <property type="evidence" value="ECO:0007669"/>
    <property type="project" value="UniProtKB-KW"/>
</dbReference>
<dbReference type="GO" id="GO:0005886">
    <property type="term" value="C:plasma membrane"/>
    <property type="evidence" value="ECO:0007669"/>
    <property type="project" value="InterPro"/>
</dbReference>
<keyword evidence="3 11" id="KW-0812">Transmembrane</keyword>
<dbReference type="GO" id="GO:0017003">
    <property type="term" value="P:protein-heme linkage"/>
    <property type="evidence" value="ECO:0007669"/>
    <property type="project" value="InterPro"/>
</dbReference>
<feature type="binding site" description="axial binding residue" evidence="10">
    <location>
        <position position="139"/>
    </location>
    <ligand>
        <name>heme</name>
        <dbReference type="ChEBI" id="CHEBI:30413"/>
    </ligand>
    <ligandPart>
        <name>Fe</name>
        <dbReference type="ChEBI" id="CHEBI:18248"/>
    </ligandPart>
</feature>
<name>A0A7G7MGS0_9PSEU</name>
<accession>A0A7G7MGS0</accession>
<evidence type="ECO:0000256" key="1">
    <source>
        <dbReference type="ARBA" id="ARBA00004370"/>
    </source>
</evidence>
<keyword evidence="6" id="KW-0735">Signal-anchor</keyword>
<evidence type="ECO:0000256" key="2">
    <source>
        <dbReference type="ARBA" id="ARBA00022617"/>
    </source>
</evidence>
<evidence type="ECO:0000256" key="4">
    <source>
        <dbReference type="ARBA" id="ARBA00022723"/>
    </source>
</evidence>
<dbReference type="RefSeq" id="WP_185718733.1">
    <property type="nucleotide sequence ID" value="NZ_BAAAWI010000001.1"/>
</dbReference>
<dbReference type="Pfam" id="PF03100">
    <property type="entry name" value="CcmE"/>
    <property type="match status" value="1"/>
</dbReference>
<evidence type="ECO:0000256" key="6">
    <source>
        <dbReference type="ARBA" id="ARBA00022968"/>
    </source>
</evidence>
<keyword evidence="8 10" id="KW-0408">Iron</keyword>
<evidence type="ECO:0000256" key="8">
    <source>
        <dbReference type="ARBA" id="ARBA00023004"/>
    </source>
</evidence>
<keyword evidence="9 11" id="KW-0472">Membrane</keyword>
<gene>
    <name evidence="12" type="ORF">H6H00_28520</name>
</gene>
<dbReference type="Gene3D" id="2.40.50.140">
    <property type="entry name" value="Nucleic acid-binding proteins"/>
    <property type="match status" value="1"/>
</dbReference>
<evidence type="ECO:0000256" key="11">
    <source>
        <dbReference type="SAM" id="Phobius"/>
    </source>
</evidence>
<dbReference type="PANTHER" id="PTHR34128:SF2">
    <property type="entry name" value="CYTOCHROME C-TYPE BIOGENESIS PROTEIN CCME HOMOLOG, MITOCHONDRIAL"/>
    <property type="match status" value="1"/>
</dbReference>
<keyword evidence="4 10" id="KW-0479">Metal-binding</keyword>
<evidence type="ECO:0000313" key="12">
    <source>
        <dbReference type="EMBL" id="QNG51981.1"/>
    </source>
</evidence>